<keyword evidence="1" id="KW-1133">Transmembrane helix</keyword>
<accession>A0AAW9HLB2</accession>
<evidence type="ECO:0000256" key="1">
    <source>
        <dbReference type="SAM" id="Phobius"/>
    </source>
</evidence>
<evidence type="ECO:0000313" key="3">
    <source>
        <dbReference type="Proteomes" id="UP001281731"/>
    </source>
</evidence>
<comment type="caution">
    <text evidence="2">The sequence shown here is derived from an EMBL/GenBank/DDBJ whole genome shotgun (WGS) entry which is preliminary data.</text>
</comment>
<dbReference type="Proteomes" id="UP001281731">
    <property type="component" value="Unassembled WGS sequence"/>
</dbReference>
<protein>
    <submittedName>
        <fullName evidence="2">Uncharacterized protein</fullName>
    </submittedName>
</protein>
<dbReference type="RefSeq" id="WP_180962156.1">
    <property type="nucleotide sequence ID" value="NZ_CP126967.1"/>
</dbReference>
<name>A0AAW9HLB2_9ACTO</name>
<sequence length="71" mass="7171">MAATLSRFAGRFSILGGTVATTLLTVAMGAMGAGINLRNVIKSGGRALVLGIILTVLITTVSLATVLLIVE</sequence>
<gene>
    <name evidence="2" type="ORF">R6G80_03025</name>
</gene>
<feature type="transmembrane region" description="Helical" evidence="1">
    <location>
        <begin position="12"/>
        <end position="35"/>
    </location>
</feature>
<dbReference type="AlphaFoldDB" id="A0AAW9HLB2"/>
<proteinExistence type="predicted"/>
<dbReference type="EMBL" id="JAWNGC010000002">
    <property type="protein sequence ID" value="MDY5154698.1"/>
    <property type="molecule type" value="Genomic_DNA"/>
</dbReference>
<organism evidence="2 3">
    <name type="scientific">Actinotignum urinale</name>
    <dbReference type="NCBI Taxonomy" id="190146"/>
    <lineage>
        <taxon>Bacteria</taxon>
        <taxon>Bacillati</taxon>
        <taxon>Actinomycetota</taxon>
        <taxon>Actinomycetes</taxon>
        <taxon>Actinomycetales</taxon>
        <taxon>Actinomycetaceae</taxon>
        <taxon>Actinotignum</taxon>
    </lineage>
</organism>
<keyword evidence="1" id="KW-0472">Membrane</keyword>
<reference evidence="2" key="1">
    <citation type="submission" date="2023-10" db="EMBL/GenBank/DDBJ databases">
        <title>Whole Genome based description of the genera Actinobaculum and Actinotignum reveals a complex phylogenetic relationship within the species included in the genus Actinotignum.</title>
        <authorList>
            <person name="Jensen C.S."/>
            <person name="Dargis R."/>
            <person name="Kemp M."/>
            <person name="Christensen J.J."/>
        </authorList>
    </citation>
    <scope>NUCLEOTIDE SEQUENCE</scope>
    <source>
        <strain evidence="2">SLA_B511</strain>
    </source>
</reference>
<keyword evidence="1" id="KW-0812">Transmembrane</keyword>
<feature type="transmembrane region" description="Helical" evidence="1">
    <location>
        <begin position="47"/>
        <end position="70"/>
    </location>
</feature>
<evidence type="ECO:0000313" key="2">
    <source>
        <dbReference type="EMBL" id="MDY5154698.1"/>
    </source>
</evidence>